<dbReference type="GO" id="GO:0046872">
    <property type="term" value="F:metal ion binding"/>
    <property type="evidence" value="ECO:0007669"/>
    <property type="project" value="UniProtKB-KW"/>
</dbReference>
<dbReference type="SUPFAM" id="SSF102114">
    <property type="entry name" value="Radical SAM enzymes"/>
    <property type="match status" value="1"/>
</dbReference>
<dbReference type="GO" id="GO:0051536">
    <property type="term" value="F:iron-sulfur cluster binding"/>
    <property type="evidence" value="ECO:0007669"/>
    <property type="project" value="UniProtKB-KW"/>
</dbReference>
<dbReference type="PROSITE" id="PS51918">
    <property type="entry name" value="RADICAL_SAM"/>
    <property type="match status" value="1"/>
</dbReference>
<sequence length="347" mass="38702">MLLGFALTEHCNLRCPHCIRDDVTTVVNLSPDLVFRTTDAARELFGNVIVSMTGGEPTIHPEWDTIIAGLHARGVPYRFVTNGWHMRRLMPGLDRHPPGYVRISLSGADEPTHDSERGRGSFRRVMMAMALLTSRRIPAALSIVIDRRDRHQIRRAADLAESLGALRLHYILPQPVPGSAARDSDLPPEEWPAVRDEILALRADSTRRCDIQLDYGAPMEGEEVMCQTLSGQRVYVDAKGRLSLCCQLSEYGFNERDVVADLNELPFTEAWTRYQEGLAALARASRPRNDGDPFDAFPCMRCARSQGKMEWIRQYPASPWVGAAGPAPVRPLVTLGPRPRRTLVTAG</sequence>
<dbReference type="CDD" id="cd01335">
    <property type="entry name" value="Radical_SAM"/>
    <property type="match status" value="1"/>
</dbReference>
<keyword evidence="5" id="KW-0411">Iron-sulfur</keyword>
<comment type="caution">
    <text evidence="7">The sequence shown here is derived from an EMBL/GenBank/DDBJ whole genome shotgun (WGS) entry which is preliminary data.</text>
</comment>
<dbReference type="SFLD" id="SFLDG01067">
    <property type="entry name" value="SPASM/twitch_domain_containing"/>
    <property type="match status" value="1"/>
</dbReference>
<dbReference type="Proteomes" id="UP000582837">
    <property type="component" value="Unassembled WGS sequence"/>
</dbReference>
<feature type="domain" description="Radical SAM core" evidence="6">
    <location>
        <begin position="1"/>
        <end position="208"/>
    </location>
</feature>
<dbReference type="PANTHER" id="PTHR11228">
    <property type="entry name" value="RADICAL SAM DOMAIN PROTEIN"/>
    <property type="match status" value="1"/>
</dbReference>
<evidence type="ECO:0000256" key="2">
    <source>
        <dbReference type="ARBA" id="ARBA00022691"/>
    </source>
</evidence>
<evidence type="ECO:0000313" key="7">
    <source>
        <dbReference type="EMBL" id="MBB6070057.1"/>
    </source>
</evidence>
<dbReference type="AlphaFoldDB" id="A0A841GN47"/>
<keyword evidence="2" id="KW-0949">S-adenosyl-L-methionine</keyword>
<dbReference type="RefSeq" id="WP_170039783.1">
    <property type="nucleotide sequence ID" value="NZ_JABDTL010000002.1"/>
</dbReference>
<evidence type="ECO:0000256" key="5">
    <source>
        <dbReference type="ARBA" id="ARBA00023014"/>
    </source>
</evidence>
<gene>
    <name evidence="7" type="ORF">HNQ61_001674</name>
</gene>
<evidence type="ECO:0000256" key="4">
    <source>
        <dbReference type="ARBA" id="ARBA00023004"/>
    </source>
</evidence>
<dbReference type="InterPro" id="IPR050377">
    <property type="entry name" value="Radical_SAM_PqqE_MftC-like"/>
</dbReference>
<keyword evidence="8" id="KW-1185">Reference proteome</keyword>
<evidence type="ECO:0000259" key="6">
    <source>
        <dbReference type="PROSITE" id="PS51918"/>
    </source>
</evidence>
<protein>
    <submittedName>
        <fullName evidence="7">MoaA/NifB/PqqE/SkfB family radical SAM enzyme</fullName>
    </submittedName>
</protein>
<dbReference type="SFLD" id="SFLDS00029">
    <property type="entry name" value="Radical_SAM"/>
    <property type="match status" value="1"/>
</dbReference>
<keyword evidence="4" id="KW-0408">Iron</keyword>
<name>A0A841GN47_9BACT</name>
<keyword evidence="3" id="KW-0479">Metal-binding</keyword>
<dbReference type="Gene3D" id="3.20.20.70">
    <property type="entry name" value="Aldolase class I"/>
    <property type="match status" value="1"/>
</dbReference>
<evidence type="ECO:0000313" key="8">
    <source>
        <dbReference type="Proteomes" id="UP000582837"/>
    </source>
</evidence>
<dbReference type="PANTHER" id="PTHR11228:SF7">
    <property type="entry name" value="PQQA PEPTIDE CYCLASE"/>
    <property type="match status" value="1"/>
</dbReference>
<evidence type="ECO:0000256" key="1">
    <source>
        <dbReference type="ARBA" id="ARBA00001966"/>
    </source>
</evidence>
<accession>A0A841GN47</accession>
<reference evidence="7 8" key="1">
    <citation type="submission" date="2020-08" db="EMBL/GenBank/DDBJ databases">
        <title>Genomic Encyclopedia of Type Strains, Phase IV (KMG-IV): sequencing the most valuable type-strain genomes for metagenomic binning, comparative biology and taxonomic classification.</title>
        <authorList>
            <person name="Goeker M."/>
        </authorList>
    </citation>
    <scope>NUCLEOTIDE SEQUENCE [LARGE SCALE GENOMIC DNA]</scope>
    <source>
        <strain evidence="7 8">DSM 29007</strain>
    </source>
</reference>
<dbReference type="EMBL" id="JACHIA010000003">
    <property type="protein sequence ID" value="MBB6070057.1"/>
    <property type="molecule type" value="Genomic_DNA"/>
</dbReference>
<comment type="cofactor">
    <cofactor evidence="1">
        <name>[4Fe-4S] cluster</name>
        <dbReference type="ChEBI" id="CHEBI:49883"/>
    </cofactor>
</comment>
<dbReference type="GO" id="GO:0003824">
    <property type="term" value="F:catalytic activity"/>
    <property type="evidence" value="ECO:0007669"/>
    <property type="project" value="InterPro"/>
</dbReference>
<dbReference type="InterPro" id="IPR058240">
    <property type="entry name" value="rSAM_sf"/>
</dbReference>
<dbReference type="InterPro" id="IPR013785">
    <property type="entry name" value="Aldolase_TIM"/>
</dbReference>
<evidence type="ECO:0000256" key="3">
    <source>
        <dbReference type="ARBA" id="ARBA00022723"/>
    </source>
</evidence>
<proteinExistence type="predicted"/>
<organism evidence="7 8">
    <name type="scientific">Longimicrobium terrae</name>
    <dbReference type="NCBI Taxonomy" id="1639882"/>
    <lineage>
        <taxon>Bacteria</taxon>
        <taxon>Pseudomonadati</taxon>
        <taxon>Gemmatimonadota</taxon>
        <taxon>Longimicrobiia</taxon>
        <taxon>Longimicrobiales</taxon>
        <taxon>Longimicrobiaceae</taxon>
        <taxon>Longimicrobium</taxon>
    </lineage>
</organism>
<dbReference type="Pfam" id="PF04055">
    <property type="entry name" value="Radical_SAM"/>
    <property type="match status" value="1"/>
</dbReference>
<dbReference type="InterPro" id="IPR007197">
    <property type="entry name" value="rSAM"/>
</dbReference>